<sequence length="198" mass="21123">MRLRLQRAVAAVLAAIGGALICAAPARAELVEAFDTLCIGTDARIDAVTKEAFRLGWKMSPPSPRTRAPREGEIGVTLVNVGHKQMVRANVIVPDVPLDSGSVSSVCAVFGDQMATSLQSGLAAKLGKAFINGEGRHVWMYSRREGAIVPETGLFNSSPAAIAAAWADRTVHTVFVVEEKDGRGSIFMTVARRPDEPR</sequence>
<reference evidence="2 3" key="1">
    <citation type="submission" date="2017-10" db="EMBL/GenBank/DDBJ databases">
        <title>Genome sequence of Caulobacter mirabilis FWC38.</title>
        <authorList>
            <person name="Fiebig A."/>
            <person name="Crosson S."/>
        </authorList>
    </citation>
    <scope>NUCLEOTIDE SEQUENCE [LARGE SCALE GENOMIC DNA]</scope>
    <source>
        <strain evidence="2 3">FWC 38</strain>
    </source>
</reference>
<organism evidence="2 3">
    <name type="scientific">Caulobacter mirabilis</name>
    <dbReference type="NCBI Taxonomy" id="69666"/>
    <lineage>
        <taxon>Bacteria</taxon>
        <taxon>Pseudomonadati</taxon>
        <taxon>Pseudomonadota</taxon>
        <taxon>Alphaproteobacteria</taxon>
        <taxon>Caulobacterales</taxon>
        <taxon>Caulobacteraceae</taxon>
        <taxon>Caulobacter</taxon>
    </lineage>
</organism>
<feature type="signal peptide" evidence="1">
    <location>
        <begin position="1"/>
        <end position="28"/>
    </location>
</feature>
<proteinExistence type="predicted"/>
<name>A0A2D2AUF2_9CAUL</name>
<protein>
    <submittedName>
        <fullName evidence="2">Uncharacterized protein</fullName>
    </submittedName>
</protein>
<gene>
    <name evidence="2" type="ORF">CSW64_03930</name>
</gene>
<keyword evidence="3" id="KW-1185">Reference proteome</keyword>
<evidence type="ECO:0000313" key="3">
    <source>
        <dbReference type="Proteomes" id="UP000228945"/>
    </source>
</evidence>
<dbReference type="Proteomes" id="UP000228945">
    <property type="component" value="Chromosome"/>
</dbReference>
<feature type="chain" id="PRO_5013783418" evidence="1">
    <location>
        <begin position="29"/>
        <end position="198"/>
    </location>
</feature>
<accession>A0A2D2AUF2</accession>
<evidence type="ECO:0000313" key="2">
    <source>
        <dbReference type="EMBL" id="ATQ41621.1"/>
    </source>
</evidence>
<dbReference type="KEGG" id="cmb:CSW64_03930"/>
<dbReference type="EMBL" id="CP024201">
    <property type="protein sequence ID" value="ATQ41621.1"/>
    <property type="molecule type" value="Genomic_DNA"/>
</dbReference>
<evidence type="ECO:0000256" key="1">
    <source>
        <dbReference type="SAM" id="SignalP"/>
    </source>
</evidence>
<dbReference type="AlphaFoldDB" id="A0A2D2AUF2"/>
<keyword evidence="1" id="KW-0732">Signal</keyword>
<dbReference type="RefSeq" id="WP_099620878.1">
    <property type="nucleotide sequence ID" value="NZ_CP024201.1"/>
</dbReference>